<feature type="compositionally biased region" description="Low complexity" evidence="1">
    <location>
        <begin position="71"/>
        <end position="81"/>
    </location>
</feature>
<evidence type="ECO:0000256" key="1">
    <source>
        <dbReference type="SAM" id="MobiDB-lite"/>
    </source>
</evidence>
<proteinExistence type="predicted"/>
<dbReference type="Proteomes" id="UP001163823">
    <property type="component" value="Chromosome 5"/>
</dbReference>
<dbReference type="AlphaFoldDB" id="A0AAD7PUC8"/>
<comment type="caution">
    <text evidence="3">The sequence shown here is derived from an EMBL/GenBank/DDBJ whole genome shotgun (WGS) entry which is preliminary data.</text>
</comment>
<protein>
    <submittedName>
        <fullName evidence="3">DUF1279 family protein</fullName>
    </submittedName>
</protein>
<keyword evidence="4" id="KW-1185">Reference proteome</keyword>
<sequence length="172" mass="18760">MTRFGGGRFRELLKKYGKVALGVHFSVSATSITGLYVAINNNVDVESLLDKFHLGGLSDKDQTQTIPPQNPSRDSSSSSIPDGSFVIEERTTLDDQSTMVIEAEKRNRTVELAASTGGALALAVLCNKALFPIRVPITLALTPPVSRFLARRRIMKSGMLEFMTVSSNFSKH</sequence>
<feature type="region of interest" description="Disordered" evidence="1">
    <location>
        <begin position="59"/>
        <end position="81"/>
    </location>
</feature>
<organism evidence="3 4">
    <name type="scientific">Quillaja saponaria</name>
    <name type="common">Soap bark tree</name>
    <dbReference type="NCBI Taxonomy" id="32244"/>
    <lineage>
        <taxon>Eukaryota</taxon>
        <taxon>Viridiplantae</taxon>
        <taxon>Streptophyta</taxon>
        <taxon>Embryophyta</taxon>
        <taxon>Tracheophyta</taxon>
        <taxon>Spermatophyta</taxon>
        <taxon>Magnoliopsida</taxon>
        <taxon>eudicotyledons</taxon>
        <taxon>Gunneridae</taxon>
        <taxon>Pentapetalae</taxon>
        <taxon>rosids</taxon>
        <taxon>fabids</taxon>
        <taxon>Fabales</taxon>
        <taxon>Quillajaceae</taxon>
        <taxon>Quillaja</taxon>
    </lineage>
</organism>
<name>A0AAD7PUC8_QUISA</name>
<dbReference type="GO" id="GO:0005739">
    <property type="term" value="C:mitochondrion"/>
    <property type="evidence" value="ECO:0007669"/>
    <property type="project" value="TreeGrafter"/>
</dbReference>
<dbReference type="Pfam" id="PF06916">
    <property type="entry name" value="FAM210A-B_dom"/>
    <property type="match status" value="1"/>
</dbReference>
<gene>
    <name evidence="3" type="ORF">O6P43_011439</name>
</gene>
<dbReference type="InterPro" id="IPR045866">
    <property type="entry name" value="FAM210A/B-like"/>
</dbReference>
<feature type="domain" description="DUF1279" evidence="2">
    <location>
        <begin position="8"/>
        <end position="143"/>
    </location>
</feature>
<reference evidence="3" key="1">
    <citation type="journal article" date="2023" name="Science">
        <title>Elucidation of the pathway for biosynthesis of saponin adjuvants from the soapbark tree.</title>
        <authorList>
            <person name="Reed J."/>
            <person name="Orme A."/>
            <person name="El-Demerdash A."/>
            <person name="Owen C."/>
            <person name="Martin L.B.B."/>
            <person name="Misra R.C."/>
            <person name="Kikuchi S."/>
            <person name="Rejzek M."/>
            <person name="Martin A.C."/>
            <person name="Harkess A."/>
            <person name="Leebens-Mack J."/>
            <person name="Louveau T."/>
            <person name="Stephenson M.J."/>
            <person name="Osbourn A."/>
        </authorList>
    </citation>
    <scope>NUCLEOTIDE SEQUENCE</scope>
    <source>
        <strain evidence="3">S10</strain>
    </source>
</reference>
<accession>A0AAD7PUC8</accession>
<evidence type="ECO:0000313" key="3">
    <source>
        <dbReference type="EMBL" id="KAJ7967140.1"/>
    </source>
</evidence>
<dbReference type="PANTHER" id="PTHR21377:SF0">
    <property type="entry name" value="PROTEIN FAM210B, MITOCHONDRIAL"/>
    <property type="match status" value="1"/>
</dbReference>
<dbReference type="PANTHER" id="PTHR21377">
    <property type="entry name" value="PROTEIN FAM210B, MITOCHONDRIAL"/>
    <property type="match status" value="1"/>
</dbReference>
<dbReference type="EMBL" id="JARAOO010000005">
    <property type="protein sequence ID" value="KAJ7967140.1"/>
    <property type="molecule type" value="Genomic_DNA"/>
</dbReference>
<evidence type="ECO:0000313" key="4">
    <source>
        <dbReference type="Proteomes" id="UP001163823"/>
    </source>
</evidence>
<evidence type="ECO:0000259" key="2">
    <source>
        <dbReference type="Pfam" id="PF06916"/>
    </source>
</evidence>
<dbReference type="InterPro" id="IPR009688">
    <property type="entry name" value="FAM210A/B-like_dom"/>
</dbReference>
<dbReference type="KEGG" id="qsa:O6P43_011439"/>